<keyword evidence="1" id="KW-0812">Transmembrane</keyword>
<keyword evidence="4" id="KW-1185">Reference proteome</keyword>
<accession>A0A5J6REI7</accession>
<reference evidence="3 4" key="1">
    <citation type="submission" date="2019-05" db="EMBL/GenBank/DDBJ databases">
        <title>Arcobacter cibarius and Arcobacter thereius providing challenges in identification an antibiotic susceptibility and Quinolone resistance.</title>
        <authorList>
            <person name="Busch A."/>
            <person name="Hanel I."/>
            <person name="Hotzel H."/>
            <person name="Tomaso H."/>
        </authorList>
    </citation>
    <scope>NUCLEOTIDE SEQUENCE [LARGE SCALE GENOMIC DNA]</scope>
    <source>
        <strain evidence="3 4">16CS0831-2</strain>
    </source>
</reference>
<feature type="transmembrane region" description="Helical" evidence="1">
    <location>
        <begin position="90"/>
        <end position="111"/>
    </location>
</feature>
<dbReference type="PIRSF" id="PIRSF015875">
    <property type="entry name" value="UCP015875"/>
    <property type="match status" value="1"/>
</dbReference>
<evidence type="ECO:0000313" key="5">
    <source>
        <dbReference type="Proteomes" id="UP000509513"/>
    </source>
</evidence>
<sequence length="144" mass="16565">MEYTLVQVVHLLCAIIFVGFIFADIFIFPAVKKKFGQDTYDNMMSAIVGRGIIIYPLIVITLIASGGYMFTKYINSEAGYFNTSLQMFLWLKVFLVLLIILGVIYTIFCKIIKKEPVKFMKYFHTYAFILSIGIVSIAKFMFFV</sequence>
<dbReference type="InterPro" id="IPR007418">
    <property type="entry name" value="DUF474"/>
</dbReference>
<dbReference type="EMBL" id="CP054051">
    <property type="protein sequence ID" value="QKJ26477.1"/>
    <property type="molecule type" value="Genomic_DNA"/>
</dbReference>
<dbReference type="OrthoDB" id="5955722at2"/>
<dbReference type="Proteomes" id="UP000509513">
    <property type="component" value="Chromosome"/>
</dbReference>
<dbReference type="AlphaFoldDB" id="A0A5J6REI7"/>
<evidence type="ECO:0000256" key="1">
    <source>
        <dbReference type="SAM" id="Phobius"/>
    </source>
</evidence>
<dbReference type="RefSeq" id="WP_024775708.1">
    <property type="nucleotide sequence ID" value="NZ_CP043857.1"/>
</dbReference>
<evidence type="ECO:0000313" key="4">
    <source>
        <dbReference type="Proteomes" id="UP000305417"/>
    </source>
</evidence>
<dbReference type="EMBL" id="VBUC01000001">
    <property type="protein sequence ID" value="TLT01964.1"/>
    <property type="molecule type" value="Genomic_DNA"/>
</dbReference>
<dbReference type="STRING" id="1442598.GCA_000522465_01630"/>
<protein>
    <submittedName>
        <fullName evidence="3">Copper resistance protein CopD</fullName>
    </submittedName>
    <submittedName>
        <fullName evidence="2">Putative membrane protein</fullName>
    </submittedName>
</protein>
<dbReference type="KEGG" id="acib:ACBT_0513"/>
<evidence type="ECO:0000313" key="2">
    <source>
        <dbReference type="EMBL" id="QKJ26477.1"/>
    </source>
</evidence>
<dbReference type="Proteomes" id="UP000305417">
    <property type="component" value="Unassembled WGS sequence"/>
</dbReference>
<reference evidence="2 5" key="2">
    <citation type="submission" date="2020-05" db="EMBL/GenBank/DDBJ databases">
        <title>Complete genome sequencing of Campylobacter and Arcobacter type strains.</title>
        <authorList>
            <person name="Miller W.G."/>
            <person name="Yee E."/>
        </authorList>
    </citation>
    <scope>NUCLEOTIDE SEQUENCE [LARGE SCALE GENOMIC DNA]</scope>
    <source>
        <strain evidence="2 5">LMG 21996</strain>
    </source>
</reference>
<gene>
    <name evidence="2" type="ORF">ACBT_0513</name>
    <name evidence="3" type="ORF">FE247_00910</name>
</gene>
<feature type="transmembrane region" description="Helical" evidence="1">
    <location>
        <begin position="6"/>
        <end position="31"/>
    </location>
</feature>
<proteinExistence type="predicted"/>
<name>A0A5J6REI7_9BACT</name>
<feature type="transmembrane region" description="Helical" evidence="1">
    <location>
        <begin position="52"/>
        <end position="70"/>
    </location>
</feature>
<keyword evidence="1" id="KW-0472">Membrane</keyword>
<keyword evidence="1" id="KW-1133">Transmembrane helix</keyword>
<evidence type="ECO:0000313" key="3">
    <source>
        <dbReference type="EMBL" id="TLT01964.1"/>
    </source>
</evidence>
<feature type="transmembrane region" description="Helical" evidence="1">
    <location>
        <begin position="123"/>
        <end position="143"/>
    </location>
</feature>
<organism evidence="2 5">
    <name type="scientific">Aliarcobacter cibarius</name>
    <dbReference type="NCBI Taxonomy" id="255507"/>
    <lineage>
        <taxon>Bacteria</taxon>
        <taxon>Pseudomonadati</taxon>
        <taxon>Campylobacterota</taxon>
        <taxon>Epsilonproteobacteria</taxon>
        <taxon>Campylobacterales</taxon>
        <taxon>Arcobacteraceae</taxon>
        <taxon>Aliarcobacter</taxon>
    </lineage>
</organism>